<dbReference type="AlphaFoldDB" id="A0AAP6JHI2"/>
<dbReference type="Gene3D" id="3.40.30.10">
    <property type="entry name" value="Glutaredoxin"/>
    <property type="match status" value="1"/>
</dbReference>
<dbReference type="Proteomes" id="UP001302316">
    <property type="component" value="Unassembled WGS sequence"/>
</dbReference>
<sequence length="154" mass="16815">MRLATPLAFMIVLCFGMALGAVITLSAQPGSGDTSSTDKNNTPFETFELSTFEALLSADSSFVVHVHADWCAFCRAQSPTLAALGSDTRFEELQLLRVEFDQQRDALARLGVNHQSTLIAFHQGHEVDRLIGDTDPERIEALFLAALEDTESTP</sequence>
<accession>A0AAP6JHI2</accession>
<comment type="caution">
    <text evidence="2">The sequence shown here is derived from an EMBL/GenBank/DDBJ whole genome shotgun (WGS) entry which is preliminary data.</text>
</comment>
<reference evidence="2 3" key="1">
    <citation type="submission" date="2023-12" db="EMBL/GenBank/DDBJ databases">
        <title>Whole-genome sequencing of halo(alkali)philic microorganisms from hypersaline lakes.</title>
        <authorList>
            <person name="Sorokin D.Y."/>
            <person name="Merkel A.Y."/>
            <person name="Messina E."/>
            <person name="Yakimov M."/>
        </authorList>
    </citation>
    <scope>NUCLEOTIDE SEQUENCE [LARGE SCALE GENOMIC DNA]</scope>
    <source>
        <strain evidence="2 3">AB-CW1</strain>
    </source>
</reference>
<organism evidence="2 3">
    <name type="scientific">Natronospira elongata</name>
    <dbReference type="NCBI Taxonomy" id="3110268"/>
    <lineage>
        <taxon>Bacteria</taxon>
        <taxon>Pseudomonadati</taxon>
        <taxon>Pseudomonadota</taxon>
        <taxon>Gammaproteobacteria</taxon>
        <taxon>Natronospirales</taxon>
        <taxon>Natronospiraceae</taxon>
        <taxon>Natronospira</taxon>
    </lineage>
</organism>
<evidence type="ECO:0000313" key="3">
    <source>
        <dbReference type="Proteomes" id="UP001302316"/>
    </source>
</evidence>
<dbReference type="CDD" id="cd02947">
    <property type="entry name" value="TRX_family"/>
    <property type="match status" value="1"/>
</dbReference>
<dbReference type="Pfam" id="PF00085">
    <property type="entry name" value="Thioredoxin"/>
    <property type="match status" value="1"/>
</dbReference>
<protein>
    <submittedName>
        <fullName evidence="2">Thioredoxin family protein</fullName>
    </submittedName>
</protein>
<name>A0AAP6JHI2_9GAMM</name>
<evidence type="ECO:0000259" key="1">
    <source>
        <dbReference type="PROSITE" id="PS51352"/>
    </source>
</evidence>
<dbReference type="EMBL" id="JAYGII010000066">
    <property type="protein sequence ID" value="MEA5446837.1"/>
    <property type="molecule type" value="Genomic_DNA"/>
</dbReference>
<feature type="domain" description="Thioredoxin" evidence="1">
    <location>
        <begin position="17"/>
        <end position="148"/>
    </location>
</feature>
<dbReference type="RefSeq" id="WP_346053408.1">
    <property type="nucleotide sequence ID" value="NZ_JAYGII010000066.1"/>
</dbReference>
<gene>
    <name evidence="2" type="ORF">VCB98_13500</name>
</gene>
<evidence type="ECO:0000313" key="2">
    <source>
        <dbReference type="EMBL" id="MEA5446837.1"/>
    </source>
</evidence>
<dbReference type="InterPro" id="IPR013766">
    <property type="entry name" value="Thioredoxin_domain"/>
</dbReference>
<dbReference type="InterPro" id="IPR036249">
    <property type="entry name" value="Thioredoxin-like_sf"/>
</dbReference>
<proteinExistence type="predicted"/>
<dbReference type="PROSITE" id="PS51352">
    <property type="entry name" value="THIOREDOXIN_2"/>
    <property type="match status" value="1"/>
</dbReference>
<dbReference type="SUPFAM" id="SSF52833">
    <property type="entry name" value="Thioredoxin-like"/>
    <property type="match status" value="1"/>
</dbReference>
<keyword evidence="3" id="KW-1185">Reference proteome</keyword>